<feature type="transmembrane region" description="Helical" evidence="1">
    <location>
        <begin position="109"/>
        <end position="127"/>
    </location>
</feature>
<keyword evidence="1" id="KW-0812">Transmembrane</keyword>
<keyword evidence="1" id="KW-0472">Membrane</keyword>
<keyword evidence="3" id="KW-1185">Reference proteome</keyword>
<dbReference type="EMBL" id="CAKXAJ010026178">
    <property type="protein sequence ID" value="CAH2261010.1"/>
    <property type="molecule type" value="Genomic_DNA"/>
</dbReference>
<organism evidence="2 3">
    <name type="scientific">Pararge aegeria aegeria</name>
    <dbReference type="NCBI Taxonomy" id="348720"/>
    <lineage>
        <taxon>Eukaryota</taxon>
        <taxon>Metazoa</taxon>
        <taxon>Ecdysozoa</taxon>
        <taxon>Arthropoda</taxon>
        <taxon>Hexapoda</taxon>
        <taxon>Insecta</taxon>
        <taxon>Pterygota</taxon>
        <taxon>Neoptera</taxon>
        <taxon>Endopterygota</taxon>
        <taxon>Lepidoptera</taxon>
        <taxon>Glossata</taxon>
        <taxon>Ditrysia</taxon>
        <taxon>Papilionoidea</taxon>
        <taxon>Nymphalidae</taxon>
        <taxon>Satyrinae</taxon>
        <taxon>Satyrini</taxon>
        <taxon>Parargina</taxon>
        <taxon>Pararge</taxon>
    </lineage>
</organism>
<keyword evidence="1" id="KW-1133">Transmembrane helix</keyword>
<name>A0A8S4SEK2_9NEOP</name>
<evidence type="ECO:0000313" key="3">
    <source>
        <dbReference type="Proteomes" id="UP000838756"/>
    </source>
</evidence>
<comment type="caution">
    <text evidence="2">The sequence shown here is derived from an EMBL/GenBank/DDBJ whole genome shotgun (WGS) entry which is preliminary data.</text>
</comment>
<gene>
    <name evidence="2" type="primary">jg10787</name>
    <name evidence="2" type="ORF">PAEG_LOCUS23826</name>
</gene>
<proteinExistence type="predicted"/>
<evidence type="ECO:0000313" key="2">
    <source>
        <dbReference type="EMBL" id="CAH2261010.1"/>
    </source>
</evidence>
<dbReference type="Proteomes" id="UP000838756">
    <property type="component" value="Unassembled WGS sequence"/>
</dbReference>
<dbReference type="AlphaFoldDB" id="A0A8S4SEK2"/>
<reference evidence="2" key="1">
    <citation type="submission" date="2022-03" db="EMBL/GenBank/DDBJ databases">
        <authorList>
            <person name="Lindestad O."/>
        </authorList>
    </citation>
    <scope>NUCLEOTIDE SEQUENCE</scope>
</reference>
<sequence length="128" mass="13818">MILQRQRASQAASAAFSISGRPYVAGQTSEFLPLYAGGIEDWVDGHLGIDNTYTVMMFRPTDAQNSKLVTERVVHEAYAAMDTLLLQSVQAPILGPPVITLTRASGLRLIPPSTAFILSLLLIILGYG</sequence>
<dbReference type="OrthoDB" id="7472770at2759"/>
<evidence type="ECO:0000256" key="1">
    <source>
        <dbReference type="SAM" id="Phobius"/>
    </source>
</evidence>
<protein>
    <submittedName>
        <fullName evidence="2">Jg10787 protein</fullName>
    </submittedName>
</protein>
<accession>A0A8S4SEK2</accession>